<feature type="chain" id="PRO_5002981103" description="Gram-positive cocci surface proteins LPxTG domain-containing protein" evidence="1">
    <location>
        <begin position="27"/>
        <end position="211"/>
    </location>
</feature>
<keyword evidence="1" id="KW-0732">Signal</keyword>
<dbReference type="STRING" id="478801.Ksed_10620"/>
<gene>
    <name evidence="2" type="ordered locus">Ksed_10620</name>
</gene>
<evidence type="ECO:0000313" key="3">
    <source>
        <dbReference type="Proteomes" id="UP000006666"/>
    </source>
</evidence>
<feature type="signal peptide" evidence="1">
    <location>
        <begin position="1"/>
        <end position="26"/>
    </location>
</feature>
<accession>C7NGJ8</accession>
<sequence>MARSTLTATITAAALAVPLGAVAAHADDSDEFTHTIAFDEPDEDGRVRFWMEASGWMGPHIEGQMPEYSISAKKPGESHFHHQVVAPQGEELVCVGGADPSEVTVFTDYPETPLSEEHDGLYILATVCDGSDDGTEVLGVLERRADGSWVSTSGPFEVADYADGRGDGSGPIVDTGVTPADPTPWAALLTGGALLGLGGLVTARGVSGRRG</sequence>
<protein>
    <recommendedName>
        <fullName evidence="4">Gram-positive cocci surface proteins LPxTG domain-containing protein</fullName>
    </recommendedName>
</protein>
<evidence type="ECO:0000256" key="1">
    <source>
        <dbReference type="SAM" id="SignalP"/>
    </source>
</evidence>
<dbReference type="HOGENOM" id="CLU_1303566_0_0_11"/>
<dbReference type="Proteomes" id="UP000006666">
    <property type="component" value="Chromosome"/>
</dbReference>
<reference evidence="2 3" key="1">
    <citation type="journal article" date="2009" name="Stand. Genomic Sci.">
        <title>Complete genome sequence of Kytococcus sedentarius type strain (541).</title>
        <authorList>
            <person name="Sims D."/>
            <person name="Brettin T."/>
            <person name="Detter J.C."/>
            <person name="Han C."/>
            <person name="Lapidus A."/>
            <person name="Copeland A."/>
            <person name="Glavina Del Rio T."/>
            <person name="Nolan M."/>
            <person name="Chen F."/>
            <person name="Lucas S."/>
            <person name="Tice H."/>
            <person name="Cheng J.F."/>
            <person name="Bruce D."/>
            <person name="Goodwin L."/>
            <person name="Pitluck S."/>
            <person name="Ovchinnikova G."/>
            <person name="Pati A."/>
            <person name="Ivanova N."/>
            <person name="Mavrommatis K."/>
            <person name="Chen A."/>
            <person name="Palaniappan K."/>
            <person name="D'haeseleer P."/>
            <person name="Chain P."/>
            <person name="Bristow J."/>
            <person name="Eisen J.A."/>
            <person name="Markowitz V."/>
            <person name="Hugenholtz P."/>
            <person name="Schneider S."/>
            <person name="Goker M."/>
            <person name="Pukall R."/>
            <person name="Kyrpides N.C."/>
            <person name="Klenk H.P."/>
        </authorList>
    </citation>
    <scope>NUCLEOTIDE SEQUENCE [LARGE SCALE GENOMIC DNA]</scope>
    <source>
        <strain evidence="3">ATCC 14392 / DSM 20547 / JCM 11482 / CCUG 33030 / NBRC 15357 / NCTC 11040 / CCM 314 / 541</strain>
    </source>
</reference>
<dbReference type="EMBL" id="CP001686">
    <property type="protein sequence ID" value="ACV06106.1"/>
    <property type="molecule type" value="Genomic_DNA"/>
</dbReference>
<dbReference type="AlphaFoldDB" id="C7NGJ8"/>
<evidence type="ECO:0000313" key="2">
    <source>
        <dbReference type="EMBL" id="ACV06106.1"/>
    </source>
</evidence>
<dbReference type="RefSeq" id="WP_015779051.1">
    <property type="nucleotide sequence ID" value="NC_013169.1"/>
</dbReference>
<name>C7NGJ8_KYTSD</name>
<organism evidence="2 3">
    <name type="scientific">Kytococcus sedentarius (strain ATCC 14392 / DSM 20547 / JCM 11482 / CCUG 33030 / NBRC 15357 / NCTC 11040 / CCM 314 / 541)</name>
    <name type="common">Micrococcus sedentarius</name>
    <dbReference type="NCBI Taxonomy" id="478801"/>
    <lineage>
        <taxon>Bacteria</taxon>
        <taxon>Bacillati</taxon>
        <taxon>Actinomycetota</taxon>
        <taxon>Actinomycetes</taxon>
        <taxon>Micrococcales</taxon>
        <taxon>Kytococcaceae</taxon>
        <taxon>Kytococcus</taxon>
    </lineage>
</organism>
<proteinExistence type="predicted"/>
<keyword evidence="3" id="KW-1185">Reference proteome</keyword>
<dbReference type="KEGG" id="kse:Ksed_10620"/>
<evidence type="ECO:0008006" key="4">
    <source>
        <dbReference type="Google" id="ProtNLM"/>
    </source>
</evidence>